<dbReference type="EMBL" id="QZEI01000005">
    <property type="protein sequence ID" value="RLV61168.1"/>
    <property type="molecule type" value="Genomic_DNA"/>
</dbReference>
<dbReference type="AlphaFoldDB" id="A0A3L8Q2J7"/>
<protein>
    <submittedName>
        <fullName evidence="1">Uncharacterized protein</fullName>
    </submittedName>
</protein>
<comment type="caution">
    <text evidence="1">The sequence shown here is derived from an EMBL/GenBank/DDBJ whole genome shotgun (WGS) entry which is preliminary data.</text>
</comment>
<reference evidence="1 2" key="1">
    <citation type="submission" date="2018-09" db="EMBL/GenBank/DDBJ databases">
        <title>Phylogeny of the Shewanellaceae, and recommendation for two new genera, Pseudoshewanella and Parashewanella.</title>
        <authorList>
            <person name="Wang G."/>
        </authorList>
    </citation>
    <scope>NUCLEOTIDE SEQUENCE [LARGE SCALE GENOMIC DNA]</scope>
    <source>
        <strain evidence="1 2">C51</strain>
    </source>
</reference>
<evidence type="ECO:0000313" key="1">
    <source>
        <dbReference type="EMBL" id="RLV61168.1"/>
    </source>
</evidence>
<gene>
    <name evidence="1" type="ORF">D5018_02620</name>
</gene>
<dbReference type="RefSeq" id="WP_121837430.1">
    <property type="nucleotide sequence ID" value="NZ_ML014756.1"/>
</dbReference>
<keyword evidence="2" id="KW-1185">Reference proteome</keyword>
<accession>A0A3L8Q2J7</accession>
<proteinExistence type="predicted"/>
<evidence type="ECO:0000313" key="2">
    <source>
        <dbReference type="Proteomes" id="UP000281474"/>
    </source>
</evidence>
<organism evidence="1 2">
    <name type="scientific">Parashewanella curva</name>
    <dbReference type="NCBI Taxonomy" id="2338552"/>
    <lineage>
        <taxon>Bacteria</taxon>
        <taxon>Pseudomonadati</taxon>
        <taxon>Pseudomonadota</taxon>
        <taxon>Gammaproteobacteria</taxon>
        <taxon>Alteromonadales</taxon>
        <taxon>Shewanellaceae</taxon>
        <taxon>Parashewanella</taxon>
    </lineage>
</organism>
<sequence>MAARAEVLSCVSPDSGAPIGYQSYAEGETNYFTLDTRRRYIAEQKCVDGETFLISEGINGGRHFNSSNSRERSPIFFRYNQKGKREHRRHLESLDRFHPSPSPEPFIVDEPSHSLPSEYVIQALSSLKKKVHSADLEIRFYPCVSEFLPTDFKVSQEIMRRYWEHFNLCSNVSILEHCMTISLMACFNNQRLVFSQSLPNNFLNDSGYIALAYNAEYPKRAFGSEQVFFNYIGLIRLLQDIRKREFATDAIIRFCNAHKKYPRLIKALLLELHVMGFPIETICPVAINVFIDALAIDDRWLNDIYQLTLVCESYSYEVMLNLYKTIGNHLKSKDIPDKCILHLLRFFDDTRFETQGNRLCFNKMLIKAWSRAITRDVTYIYRFQVDRFQTADERKQVVSLYTEWVKALVRLQDNEQQKEIVTKQLGLLEGVFDIVKKYVNEYANKYDGKEVAFRFSYIGLLGYSCLLHQVDHQLIRTRLSNFENEVLNFETFCKRPLAQFYANLSLNNPQYTWFSERYLDDLMKSGNVDDVRSALHTISILLKCESFTYKNFEPRVLWCVNRHDFAFFTPIIKEALNQKRYEVALNIFEKARGVGVINATPAYGVNSTDTFLSLYMDGKRFFKNGYRKVIPIELCYIALLWWVTKGVKSRGVTRISCIECIICFPYPPNSIVELKQLIKAHPLPKINYLRFHETESSVVLFWDSPIKVSGDDYYFY</sequence>
<dbReference type="Proteomes" id="UP000281474">
    <property type="component" value="Unassembled WGS sequence"/>
</dbReference>
<name>A0A3L8Q2J7_9GAMM</name>